<dbReference type="Proteomes" id="UP000292957">
    <property type="component" value="Unassembled WGS sequence"/>
</dbReference>
<feature type="compositionally biased region" description="Low complexity" evidence="1">
    <location>
        <begin position="65"/>
        <end position="83"/>
    </location>
</feature>
<feature type="compositionally biased region" description="Pro residues" evidence="1">
    <location>
        <begin position="46"/>
        <end position="56"/>
    </location>
</feature>
<gene>
    <name evidence="2" type="ORF">BD311DRAFT_789752</name>
</gene>
<feature type="region of interest" description="Disordered" evidence="1">
    <location>
        <begin position="33"/>
        <end position="83"/>
    </location>
</feature>
<name>A0A4Q9MIK2_9APHY</name>
<reference evidence="2" key="1">
    <citation type="submission" date="2019-01" db="EMBL/GenBank/DDBJ databases">
        <title>Draft genome sequences of three monokaryotic isolates of the white-rot basidiomycete fungus Dichomitus squalens.</title>
        <authorList>
            <consortium name="DOE Joint Genome Institute"/>
            <person name="Lopez S.C."/>
            <person name="Andreopoulos B."/>
            <person name="Pangilinan J."/>
            <person name="Lipzen A."/>
            <person name="Riley R."/>
            <person name="Ahrendt S."/>
            <person name="Ng V."/>
            <person name="Barry K."/>
            <person name="Daum C."/>
            <person name="Grigoriev I.V."/>
            <person name="Hilden K.S."/>
            <person name="Makela M.R."/>
            <person name="de Vries R.P."/>
        </authorList>
    </citation>
    <scope>NUCLEOTIDE SEQUENCE [LARGE SCALE GENOMIC DNA]</scope>
    <source>
        <strain evidence="2">OM18370.1</strain>
    </source>
</reference>
<protein>
    <submittedName>
        <fullName evidence="2">Uncharacterized protein</fullName>
    </submittedName>
</protein>
<evidence type="ECO:0000256" key="1">
    <source>
        <dbReference type="SAM" id="MobiDB-lite"/>
    </source>
</evidence>
<dbReference type="AlphaFoldDB" id="A0A4Q9MIK2"/>
<evidence type="ECO:0000313" key="2">
    <source>
        <dbReference type="EMBL" id="TBU26488.1"/>
    </source>
</evidence>
<accession>A0A4Q9MIK2</accession>
<sequence>MSYPYPALLLPGGTETPSVPVKQYTCCRVAEKMDGQQVRSQSIMPPTAPPPIPLPLPRSSHPRSGRSFSIASPTLLTPTSLPP</sequence>
<proteinExistence type="predicted"/>
<dbReference type="EMBL" id="ML143445">
    <property type="protein sequence ID" value="TBU26488.1"/>
    <property type="molecule type" value="Genomic_DNA"/>
</dbReference>
<organism evidence="2">
    <name type="scientific">Dichomitus squalens</name>
    <dbReference type="NCBI Taxonomy" id="114155"/>
    <lineage>
        <taxon>Eukaryota</taxon>
        <taxon>Fungi</taxon>
        <taxon>Dikarya</taxon>
        <taxon>Basidiomycota</taxon>
        <taxon>Agaricomycotina</taxon>
        <taxon>Agaricomycetes</taxon>
        <taxon>Polyporales</taxon>
        <taxon>Polyporaceae</taxon>
        <taxon>Dichomitus</taxon>
    </lineage>
</organism>